<protein>
    <submittedName>
        <fullName evidence="1">Uncharacterized protein</fullName>
    </submittedName>
</protein>
<proteinExistence type="predicted"/>
<dbReference type="EMBL" id="JAIQCJ010002223">
    <property type="protein sequence ID" value="KAJ8779411.1"/>
    <property type="molecule type" value="Genomic_DNA"/>
</dbReference>
<dbReference type="Proteomes" id="UP001159641">
    <property type="component" value="Unassembled WGS sequence"/>
</dbReference>
<dbReference type="AlphaFoldDB" id="A0AB34GH09"/>
<name>A0AB34GH09_ESCRO</name>
<gene>
    <name evidence="1" type="ORF">J1605_012626</name>
</gene>
<sequence length="234" mass="25732">MQRQLQSPPKTQYNCISHRRHCRTHCCVCFRDRNCNEHQRSLCAHPKFQPAFQLLCLHSSRGSALDLDPPLHVGRLRASVLRSDRTRLKEQLLRGLWLTQAGGGSGTEEAGRACGVRGVVTLHSLRRAVRSPGEVVLRPREPGRGGCTGSQEGRCGECPVLAHRLLGGGSSSLSVPCPSLGSALIAAARARLWSSFRWRSESPLLAHQETKRYVGTFLPLGRSEVFCQHSVGVL</sequence>
<keyword evidence="2" id="KW-1185">Reference proteome</keyword>
<evidence type="ECO:0000313" key="1">
    <source>
        <dbReference type="EMBL" id="KAJ8779411.1"/>
    </source>
</evidence>
<accession>A0AB34GH09</accession>
<comment type="caution">
    <text evidence="1">The sequence shown here is derived from an EMBL/GenBank/DDBJ whole genome shotgun (WGS) entry which is preliminary data.</text>
</comment>
<organism evidence="1 2">
    <name type="scientific">Eschrichtius robustus</name>
    <name type="common">California gray whale</name>
    <name type="synonym">Eschrichtius gibbosus</name>
    <dbReference type="NCBI Taxonomy" id="9764"/>
    <lineage>
        <taxon>Eukaryota</taxon>
        <taxon>Metazoa</taxon>
        <taxon>Chordata</taxon>
        <taxon>Craniata</taxon>
        <taxon>Vertebrata</taxon>
        <taxon>Euteleostomi</taxon>
        <taxon>Mammalia</taxon>
        <taxon>Eutheria</taxon>
        <taxon>Laurasiatheria</taxon>
        <taxon>Artiodactyla</taxon>
        <taxon>Whippomorpha</taxon>
        <taxon>Cetacea</taxon>
        <taxon>Mysticeti</taxon>
        <taxon>Eschrichtiidae</taxon>
        <taxon>Eschrichtius</taxon>
    </lineage>
</organism>
<evidence type="ECO:0000313" key="2">
    <source>
        <dbReference type="Proteomes" id="UP001159641"/>
    </source>
</evidence>
<reference evidence="1 2" key="1">
    <citation type="submission" date="2022-11" db="EMBL/GenBank/DDBJ databases">
        <title>Whole genome sequence of Eschrichtius robustus ER-17-0199.</title>
        <authorList>
            <person name="Bruniche-Olsen A."/>
            <person name="Black A.N."/>
            <person name="Fields C.J."/>
            <person name="Walden K."/>
            <person name="Dewoody J.A."/>
        </authorList>
    </citation>
    <scope>NUCLEOTIDE SEQUENCE [LARGE SCALE GENOMIC DNA]</scope>
    <source>
        <strain evidence="1">ER-17-0199</strain>
        <tissue evidence="1">Blubber</tissue>
    </source>
</reference>